<dbReference type="InterPro" id="IPR051277">
    <property type="entry name" value="SEZ6_CSMD_C4BPB_Regulators"/>
</dbReference>
<evidence type="ECO:0000256" key="4">
    <source>
        <dbReference type="PROSITE-ProRule" id="PRU00302"/>
    </source>
</evidence>
<feature type="disulfide bond" evidence="4">
    <location>
        <begin position="205"/>
        <end position="232"/>
    </location>
</feature>
<feature type="domain" description="Sushi" evidence="7">
    <location>
        <begin position="294"/>
        <end position="354"/>
    </location>
</feature>
<evidence type="ECO:0008006" key="10">
    <source>
        <dbReference type="Google" id="ProtNLM"/>
    </source>
</evidence>
<evidence type="ECO:0000256" key="3">
    <source>
        <dbReference type="ARBA" id="ARBA00023157"/>
    </source>
</evidence>
<evidence type="ECO:0000313" key="8">
    <source>
        <dbReference type="EMBL" id="CBY15694.1"/>
    </source>
</evidence>
<evidence type="ECO:0000256" key="2">
    <source>
        <dbReference type="ARBA" id="ARBA00022737"/>
    </source>
</evidence>
<dbReference type="InterPro" id="IPR036465">
    <property type="entry name" value="vWFA_dom_sf"/>
</dbReference>
<dbReference type="OrthoDB" id="10068095at2759"/>
<feature type="disulfide bond" evidence="4">
    <location>
        <begin position="384"/>
        <end position="411"/>
    </location>
</feature>
<feature type="domain" description="VWFA" evidence="6">
    <location>
        <begin position="131"/>
        <end position="201"/>
    </location>
</feature>
<evidence type="ECO:0000313" key="9">
    <source>
        <dbReference type="Proteomes" id="UP000001307"/>
    </source>
</evidence>
<protein>
    <recommendedName>
        <fullName evidence="10">Sushi domain-containing protein</fullName>
    </recommendedName>
</protein>
<feature type="region of interest" description="Disordered" evidence="5">
    <location>
        <begin position="56"/>
        <end position="102"/>
    </location>
</feature>
<evidence type="ECO:0000259" key="7">
    <source>
        <dbReference type="PROSITE" id="PS50923"/>
    </source>
</evidence>
<organism evidence="8">
    <name type="scientific">Oikopleura dioica</name>
    <name type="common">Tunicate</name>
    <dbReference type="NCBI Taxonomy" id="34765"/>
    <lineage>
        <taxon>Eukaryota</taxon>
        <taxon>Metazoa</taxon>
        <taxon>Chordata</taxon>
        <taxon>Tunicata</taxon>
        <taxon>Appendicularia</taxon>
        <taxon>Copelata</taxon>
        <taxon>Oikopleuridae</taxon>
        <taxon>Oikopleura</taxon>
    </lineage>
</organism>
<feature type="disulfide bond" evidence="4">
    <location>
        <begin position="296"/>
        <end position="339"/>
    </location>
</feature>
<dbReference type="InterPro" id="IPR035976">
    <property type="entry name" value="Sushi/SCR/CCP_sf"/>
</dbReference>
<reference evidence="8" key="1">
    <citation type="journal article" date="2010" name="Science">
        <title>Plasticity of animal genome architecture unmasked by rapid evolution of a pelagic tunicate.</title>
        <authorList>
            <person name="Denoeud F."/>
            <person name="Henriet S."/>
            <person name="Mungpakdee S."/>
            <person name="Aury J.M."/>
            <person name="Da Silva C."/>
            <person name="Brinkmann H."/>
            <person name="Mikhaleva J."/>
            <person name="Olsen L.C."/>
            <person name="Jubin C."/>
            <person name="Canestro C."/>
            <person name="Bouquet J.M."/>
            <person name="Danks G."/>
            <person name="Poulain J."/>
            <person name="Campsteijn C."/>
            <person name="Adamski M."/>
            <person name="Cross I."/>
            <person name="Yadetie F."/>
            <person name="Muffato M."/>
            <person name="Louis A."/>
            <person name="Butcher S."/>
            <person name="Tsagkogeorga G."/>
            <person name="Konrad A."/>
            <person name="Singh S."/>
            <person name="Jensen M.F."/>
            <person name="Cong E.H."/>
            <person name="Eikeseth-Otteraa H."/>
            <person name="Noel B."/>
            <person name="Anthouard V."/>
            <person name="Porcel B.M."/>
            <person name="Kachouri-Lafond R."/>
            <person name="Nishino A."/>
            <person name="Ugolini M."/>
            <person name="Chourrout P."/>
            <person name="Nishida H."/>
            <person name="Aasland R."/>
            <person name="Huzurbazar S."/>
            <person name="Westhof E."/>
            <person name="Delsuc F."/>
            <person name="Lehrach H."/>
            <person name="Reinhardt R."/>
            <person name="Weissenbach J."/>
            <person name="Roy S.W."/>
            <person name="Artiguenave F."/>
            <person name="Postlethwait J.H."/>
            <person name="Manak J.R."/>
            <person name="Thompson E.M."/>
            <person name="Jaillon O."/>
            <person name="Du Pasquier L."/>
            <person name="Boudinot P."/>
            <person name="Liberles D.A."/>
            <person name="Volff J.N."/>
            <person name="Philippe H."/>
            <person name="Lenhard B."/>
            <person name="Roest Crollius H."/>
            <person name="Wincker P."/>
            <person name="Chourrout D."/>
        </authorList>
    </citation>
    <scope>NUCLEOTIDE SEQUENCE [LARGE SCALE GENOMIC DNA]</scope>
</reference>
<dbReference type="CDD" id="cd01450">
    <property type="entry name" value="vWFA_subfamily_ECM"/>
    <property type="match status" value="1"/>
</dbReference>
<dbReference type="Gene3D" id="2.10.70.10">
    <property type="entry name" value="Complement Module, domain 1"/>
    <property type="match status" value="3"/>
</dbReference>
<dbReference type="Gene3D" id="3.40.50.410">
    <property type="entry name" value="von Willebrand factor, type A domain"/>
    <property type="match status" value="1"/>
</dbReference>
<dbReference type="InterPro" id="IPR002035">
    <property type="entry name" value="VWF_A"/>
</dbReference>
<dbReference type="PANTHER" id="PTHR45656">
    <property type="entry name" value="PROTEIN CBR-CLEC-78"/>
    <property type="match status" value="1"/>
</dbReference>
<keyword evidence="9" id="KW-1185">Reference proteome</keyword>
<feature type="compositionally biased region" description="Polar residues" evidence="5">
    <location>
        <begin position="77"/>
        <end position="102"/>
    </location>
</feature>
<keyword evidence="4" id="KW-0768">Sushi</keyword>
<keyword evidence="1" id="KW-0732">Signal</keyword>
<dbReference type="SUPFAM" id="SSF53300">
    <property type="entry name" value="vWA-like"/>
    <property type="match status" value="1"/>
</dbReference>
<keyword evidence="2" id="KW-0677">Repeat</keyword>
<dbReference type="InterPro" id="IPR000436">
    <property type="entry name" value="Sushi_SCR_CCP_dom"/>
</dbReference>
<accession>E4Y1F0</accession>
<dbReference type="Proteomes" id="UP000001307">
    <property type="component" value="Unassembled WGS sequence"/>
</dbReference>
<sequence length="552" mass="61361">LRDSINSYLVRAEAVKGDAISLEKSVTETDNVLLDKLQPDTEYKISVEGISKLPPKSEVSYSHRRTKRRYGSYRPQRPQTPATDSRRTASANRNQAASTPQSTYGYQIVDKSKFDPDATVIKECKRIDQTDLVILIDGSWSVTPTNFERVKIFLSALLKHFSIGHDASMIGIAQYSDNPRLEFGLNEHYDFPSLNAAVNRMNFSCEIGWELRGDDTLECDASGRWDGDIPFCQEIVCGARTAPLHGRISCSNRDKHNSKCSYSCDSGYELIGSDETDCQADGDWSYPSPKCVKVSCGPLVAPENGRLECSGTDALFGTECEAICNEGFKLTSGSKTRKCLPDTTWSGVPAQCTQIVCTLLDSPEHGRRLCSNANIYGSRCRFACQVGYDFVGTEIRVCQENGSWSGELAKCSIKARMYRSAKAGFGRRRLLKRKPLQLALSLQLRFWLQPRGRAREFLRFRTGGLNLNQTCSYFTFMVSGRYLKHQTASSASALLWILQHLAKLTAQMTIASAQSANSHATKDTKYLATKYASAKIHISGLDSRTGSQFNLL</sequence>
<name>E4Y1F0_OIKDI</name>
<feature type="non-terminal residue" evidence="8">
    <location>
        <position position="1"/>
    </location>
</feature>
<feature type="domain" description="Sushi" evidence="7">
    <location>
        <begin position="235"/>
        <end position="293"/>
    </location>
</feature>
<evidence type="ECO:0000256" key="1">
    <source>
        <dbReference type="ARBA" id="ARBA00022729"/>
    </source>
</evidence>
<dbReference type="PANTHER" id="PTHR45656:SF4">
    <property type="entry name" value="PROTEIN CBR-CLEC-78"/>
    <property type="match status" value="1"/>
</dbReference>
<evidence type="ECO:0000256" key="5">
    <source>
        <dbReference type="SAM" id="MobiDB-lite"/>
    </source>
</evidence>
<dbReference type="InParanoid" id="E4Y1F0"/>
<keyword evidence="3 4" id="KW-1015">Disulfide bond</keyword>
<dbReference type="SUPFAM" id="SSF57535">
    <property type="entry name" value="Complement control module/SCR domain"/>
    <property type="match status" value="4"/>
</dbReference>
<dbReference type="CDD" id="cd00033">
    <property type="entry name" value="CCP"/>
    <property type="match status" value="4"/>
</dbReference>
<dbReference type="PRINTS" id="PR00453">
    <property type="entry name" value="VWFADOMAIN"/>
</dbReference>
<dbReference type="SMART" id="SM00032">
    <property type="entry name" value="CCP"/>
    <property type="match status" value="4"/>
</dbReference>
<proteinExistence type="predicted"/>
<dbReference type="Pfam" id="PF00084">
    <property type="entry name" value="Sushi"/>
    <property type="match status" value="3"/>
</dbReference>
<dbReference type="PROSITE" id="PS50923">
    <property type="entry name" value="SUSHI"/>
    <property type="match status" value="4"/>
</dbReference>
<feature type="domain" description="Sushi" evidence="7">
    <location>
        <begin position="355"/>
        <end position="413"/>
    </location>
</feature>
<feature type="domain" description="Sushi" evidence="7">
    <location>
        <begin position="174"/>
        <end position="234"/>
    </location>
</feature>
<comment type="caution">
    <text evidence="4">Lacks conserved residue(s) required for the propagation of feature annotation.</text>
</comment>
<dbReference type="PROSITE" id="PS50234">
    <property type="entry name" value="VWFA"/>
    <property type="match status" value="1"/>
</dbReference>
<feature type="compositionally biased region" description="Basic residues" evidence="5">
    <location>
        <begin position="62"/>
        <end position="71"/>
    </location>
</feature>
<dbReference type="EMBL" id="FN653615">
    <property type="protein sequence ID" value="CBY15694.1"/>
    <property type="molecule type" value="Genomic_DNA"/>
</dbReference>
<dbReference type="Pfam" id="PF00092">
    <property type="entry name" value="VWA"/>
    <property type="match status" value="1"/>
</dbReference>
<dbReference type="AlphaFoldDB" id="E4Y1F0"/>
<feature type="disulfide bond" evidence="4">
    <location>
        <begin position="264"/>
        <end position="291"/>
    </location>
</feature>
<gene>
    <name evidence="8" type="ORF">GSOID_T00014001001</name>
</gene>
<evidence type="ECO:0000259" key="6">
    <source>
        <dbReference type="PROSITE" id="PS50234"/>
    </source>
</evidence>